<protein>
    <submittedName>
        <fullName evidence="1">Uncharacterized protein</fullName>
    </submittedName>
</protein>
<dbReference type="InterPro" id="IPR044892">
    <property type="entry name" value="Ribosomal_L3_dom_3_arc_sf"/>
</dbReference>
<dbReference type="Proteomes" id="UP000031668">
    <property type="component" value="Unassembled WGS sequence"/>
</dbReference>
<sequence>MDIMVYQELKAVMRCLPDLKLDDDDESGPIPVKLVIDQEESKNEFVMSLVWGAWHPPRIVWLVPRAGQRVNHHRIEMNRDTPSWKGFYKKGGVCMSNNRSKVEDLKEVHSSPSLQQGSRENYLKLLDICSKHPKQRFQIKEDNKQLMNILKKL</sequence>
<evidence type="ECO:0000313" key="1">
    <source>
        <dbReference type="EMBL" id="KII66962.1"/>
    </source>
</evidence>
<accession>A0A0C2MZ88</accession>
<gene>
    <name evidence="1" type="ORF">RF11_09769</name>
</gene>
<evidence type="ECO:0000313" key="2">
    <source>
        <dbReference type="Proteomes" id="UP000031668"/>
    </source>
</evidence>
<keyword evidence="2" id="KW-1185">Reference proteome</keyword>
<proteinExistence type="predicted"/>
<dbReference type="EMBL" id="JWZT01003372">
    <property type="protein sequence ID" value="KII66962.1"/>
    <property type="molecule type" value="Genomic_DNA"/>
</dbReference>
<reference evidence="1 2" key="1">
    <citation type="journal article" date="2014" name="Genome Biol. Evol.">
        <title>The genome of the myxosporean Thelohanellus kitauei shows adaptations to nutrient acquisition within its fish host.</title>
        <authorList>
            <person name="Yang Y."/>
            <person name="Xiong J."/>
            <person name="Zhou Z."/>
            <person name="Huo F."/>
            <person name="Miao W."/>
            <person name="Ran C."/>
            <person name="Liu Y."/>
            <person name="Zhang J."/>
            <person name="Feng J."/>
            <person name="Wang M."/>
            <person name="Wang M."/>
            <person name="Wang L."/>
            <person name="Yao B."/>
        </authorList>
    </citation>
    <scope>NUCLEOTIDE SEQUENCE [LARGE SCALE GENOMIC DNA]</scope>
    <source>
        <strain evidence="1">Wuqing</strain>
    </source>
</reference>
<comment type="caution">
    <text evidence="1">The sequence shown here is derived from an EMBL/GenBank/DDBJ whole genome shotgun (WGS) entry which is preliminary data.</text>
</comment>
<name>A0A0C2MZ88_THEKT</name>
<dbReference type="Gene3D" id="4.10.960.10">
    <property type="entry name" value="Ribosomal protein L3, domain 3"/>
    <property type="match status" value="1"/>
</dbReference>
<organism evidence="1 2">
    <name type="scientific">Thelohanellus kitauei</name>
    <name type="common">Myxosporean</name>
    <dbReference type="NCBI Taxonomy" id="669202"/>
    <lineage>
        <taxon>Eukaryota</taxon>
        <taxon>Metazoa</taxon>
        <taxon>Cnidaria</taxon>
        <taxon>Myxozoa</taxon>
        <taxon>Myxosporea</taxon>
        <taxon>Bivalvulida</taxon>
        <taxon>Platysporina</taxon>
        <taxon>Myxobolidae</taxon>
        <taxon>Thelohanellus</taxon>
    </lineage>
</organism>
<dbReference type="AlphaFoldDB" id="A0A0C2MZ88"/>